<dbReference type="GO" id="GO:0016757">
    <property type="term" value="F:glycosyltransferase activity"/>
    <property type="evidence" value="ECO:0007669"/>
    <property type="project" value="UniProtKB-KW"/>
</dbReference>
<evidence type="ECO:0000259" key="7">
    <source>
        <dbReference type="Pfam" id="PF03016"/>
    </source>
</evidence>
<keyword evidence="5" id="KW-0333">Golgi apparatus</keyword>
<dbReference type="OMA" id="AEMVTWQ"/>
<evidence type="ECO:0000256" key="4">
    <source>
        <dbReference type="ARBA" id="ARBA00022968"/>
    </source>
</evidence>
<keyword evidence="6" id="KW-0472">Membrane</keyword>
<dbReference type="InParanoid" id="A0A200PPA6"/>
<keyword evidence="6" id="KW-1133">Transmembrane helix</keyword>
<keyword evidence="3" id="KW-0328">Glycosyltransferase</keyword>
<evidence type="ECO:0000256" key="5">
    <source>
        <dbReference type="ARBA" id="ARBA00023034"/>
    </source>
</evidence>
<evidence type="ECO:0000313" key="9">
    <source>
        <dbReference type="Proteomes" id="UP000195402"/>
    </source>
</evidence>
<dbReference type="Pfam" id="PF03016">
    <property type="entry name" value="Exostosin_GT47"/>
    <property type="match status" value="1"/>
</dbReference>
<evidence type="ECO:0000256" key="6">
    <source>
        <dbReference type="SAM" id="Phobius"/>
    </source>
</evidence>
<protein>
    <submittedName>
        <fullName evidence="8">Exostosin-like</fullName>
    </submittedName>
</protein>
<gene>
    <name evidence="8" type="ORF">BVC80_1697g5</name>
</gene>
<feature type="transmembrane region" description="Helical" evidence="6">
    <location>
        <begin position="58"/>
        <end position="76"/>
    </location>
</feature>
<dbReference type="OrthoDB" id="1924787at2759"/>
<evidence type="ECO:0000256" key="2">
    <source>
        <dbReference type="ARBA" id="ARBA00010271"/>
    </source>
</evidence>
<name>A0A200PPA6_MACCD</name>
<dbReference type="Proteomes" id="UP000195402">
    <property type="component" value="Unassembled WGS sequence"/>
</dbReference>
<keyword evidence="9" id="KW-1185">Reference proteome</keyword>
<dbReference type="InterPro" id="IPR040911">
    <property type="entry name" value="Exostosin_GT47"/>
</dbReference>
<proteinExistence type="inferred from homology"/>
<dbReference type="STRING" id="56857.A0A200PPA6"/>
<feature type="domain" description="Exostosin GT47" evidence="7">
    <location>
        <begin position="126"/>
        <end position="459"/>
    </location>
</feature>
<keyword evidence="3" id="KW-0808">Transferase</keyword>
<evidence type="ECO:0000256" key="1">
    <source>
        <dbReference type="ARBA" id="ARBA00004323"/>
    </source>
</evidence>
<reference evidence="8" key="1">
    <citation type="journal article" date="2017" name="Mol. Plant">
        <title>The Genome of Medicinal Plant Macleaya cordata Provides New Insights into Benzylisoquinoline Alkaloids Metabolism.</title>
        <authorList>
            <person name="Liu X."/>
            <person name="Liu Y."/>
            <person name="Huang P."/>
            <person name="Ma Y."/>
            <person name="Qing Z."/>
            <person name="Tang Q."/>
            <person name="Cao H."/>
            <person name="Cheng P."/>
            <person name="Zheng Y."/>
            <person name="Yuan Z."/>
            <person name="Zhou Y."/>
            <person name="Liu J."/>
            <person name="Tang Z."/>
            <person name="Zhuo Y."/>
            <person name="Zhang Y."/>
            <person name="Yu L."/>
            <person name="Huang J."/>
            <person name="Yang P."/>
            <person name="Peng Q."/>
            <person name="Zhang J."/>
            <person name="Jiang W."/>
            <person name="Zhang Z."/>
            <person name="Lin K."/>
            <person name="Ro D.K."/>
            <person name="Chen X."/>
            <person name="Xiong X."/>
            <person name="Shang Y."/>
            <person name="Huang S."/>
            <person name="Zeng J."/>
        </authorList>
    </citation>
    <scope>NUCLEOTIDE SEQUENCE [LARGE SCALE GENOMIC DNA]</scope>
    <source>
        <strain evidence="8">BLH2017</strain>
        <tissue evidence="8">Root</tissue>
    </source>
</reference>
<keyword evidence="6" id="KW-0812">Transmembrane</keyword>
<evidence type="ECO:0000256" key="3">
    <source>
        <dbReference type="ARBA" id="ARBA00022676"/>
    </source>
</evidence>
<dbReference type="InterPro" id="IPR004263">
    <property type="entry name" value="Exostosin"/>
</dbReference>
<dbReference type="PANTHER" id="PTHR11062">
    <property type="entry name" value="EXOSTOSIN HEPARAN SULFATE GLYCOSYLTRANSFERASE -RELATED"/>
    <property type="match status" value="1"/>
</dbReference>
<keyword evidence="4" id="KW-0735">Signal-anchor</keyword>
<sequence>MFLRKLRSVTLMAAGGNKQDKLYPFKYKEQQGGGGGAGGGGGGGGYIISPTITTTTPLYYLFIFLSVWFLFLFFFFSSSSPTNSTITTPLSSLSSSQLRTLPSLPLNDRKLTATSSSPTAVCDGSVSVYVYDLPAKFNLGLLQDCQHLNVYTDMCPHVANKGLGQPLVQMNDDNKDGRLSWFATHQFIAEMIFHARVENHPCRTWEPNENATTLFYVPFYGGLHASSKFREADLAARDRLAMELVEYLSQQQWWKRNQGRDHFLALGRTAWDFMRTKSGPDFGANSLLNLPHVKNMSVLTVERHPWQGSNQHGIPYPSYFHPTTSDEMLTWQNRMRLMDRPHLFSFVGAPRTGVEKAAIRDQILKQCAESTRCNLLKCGRVGASKCHNPKEVLRVMSRSVFCMQAPGDSFTRRSTFDSVLAGCIPVFFSPHTAYTQYGWYLPEEPSEYSVYIPEEKWSRMEEELLKIPKEKVQKMRSTVIDLIPRFTYTHPNATNYNNKDYPDAVDLALAQLSRHVMQQQQQH</sequence>
<dbReference type="EMBL" id="MVGT01004380">
    <property type="protein sequence ID" value="OVA00054.1"/>
    <property type="molecule type" value="Genomic_DNA"/>
</dbReference>
<comment type="caution">
    <text evidence="8">The sequence shown here is derived from an EMBL/GenBank/DDBJ whole genome shotgun (WGS) entry which is preliminary data.</text>
</comment>
<comment type="subcellular location">
    <subcellularLocation>
        <location evidence="1">Golgi apparatus membrane</location>
        <topology evidence="1">Single-pass type II membrane protein</topology>
    </subcellularLocation>
</comment>
<dbReference type="PANTHER" id="PTHR11062:SF255">
    <property type="entry name" value="XYLOGLUCAN GALACTOSYLTRANSFERASE GT17-RELATED"/>
    <property type="match status" value="1"/>
</dbReference>
<organism evidence="8 9">
    <name type="scientific">Macleaya cordata</name>
    <name type="common">Five-seeded plume-poppy</name>
    <name type="synonym">Bocconia cordata</name>
    <dbReference type="NCBI Taxonomy" id="56857"/>
    <lineage>
        <taxon>Eukaryota</taxon>
        <taxon>Viridiplantae</taxon>
        <taxon>Streptophyta</taxon>
        <taxon>Embryophyta</taxon>
        <taxon>Tracheophyta</taxon>
        <taxon>Spermatophyta</taxon>
        <taxon>Magnoliopsida</taxon>
        <taxon>Ranunculales</taxon>
        <taxon>Papaveraceae</taxon>
        <taxon>Papaveroideae</taxon>
        <taxon>Macleaya</taxon>
    </lineage>
</organism>
<comment type="similarity">
    <text evidence="2">Belongs to the glycosyltransferase 47 family.</text>
</comment>
<accession>A0A200PPA6</accession>
<evidence type="ECO:0000313" key="8">
    <source>
        <dbReference type="EMBL" id="OVA00054.1"/>
    </source>
</evidence>
<dbReference type="AlphaFoldDB" id="A0A200PPA6"/>
<dbReference type="GO" id="GO:0000139">
    <property type="term" value="C:Golgi membrane"/>
    <property type="evidence" value="ECO:0007669"/>
    <property type="project" value="UniProtKB-SubCell"/>
</dbReference>